<evidence type="ECO:0008006" key="3">
    <source>
        <dbReference type="Google" id="ProtNLM"/>
    </source>
</evidence>
<keyword evidence="2" id="KW-1185">Reference proteome</keyword>
<proteinExistence type="predicted"/>
<reference evidence="1 2" key="1">
    <citation type="submission" date="2016-07" db="EMBL/GenBank/DDBJ databases">
        <title>Complete genome sequence of Altererythrobacter namhicola JCM 16345T, containing esterase-encoding genes.</title>
        <authorList>
            <person name="Cheng H."/>
            <person name="Wu Y.-H."/>
            <person name="Jian S.-L."/>
            <person name="Huo Y.-Y."/>
            <person name="Wang C.-S."/>
            <person name="Xu X.-W."/>
        </authorList>
    </citation>
    <scope>NUCLEOTIDE SEQUENCE [LARGE SCALE GENOMIC DNA]</scope>
    <source>
        <strain evidence="1 2">JCM 16345</strain>
    </source>
</reference>
<evidence type="ECO:0000313" key="2">
    <source>
        <dbReference type="Proteomes" id="UP000092698"/>
    </source>
</evidence>
<name>A0A1C7D6M2_9SPHN</name>
<sequence>MNVRFLRGLGLIAAALATAGCSTFLGGNLVTEGKPNGAIIVQNNSGYSINTITISRCSAMSHGLDQLRGSIEPGQSMRWQVDADCWDTHVAYVGNGMSALAKFNGIRVNAGQTWRLTVGPQGEENRESTY</sequence>
<dbReference type="RefSeq" id="WP_067785890.1">
    <property type="nucleotide sequence ID" value="NZ_CP016545.1"/>
</dbReference>
<accession>A0A1C7D6M2</accession>
<dbReference type="OrthoDB" id="7949261at2"/>
<organism evidence="1 2">
    <name type="scientific">Paraurantiacibacter namhicola</name>
    <dbReference type="NCBI Taxonomy" id="645517"/>
    <lineage>
        <taxon>Bacteria</taxon>
        <taxon>Pseudomonadati</taxon>
        <taxon>Pseudomonadota</taxon>
        <taxon>Alphaproteobacteria</taxon>
        <taxon>Sphingomonadales</taxon>
        <taxon>Erythrobacteraceae</taxon>
        <taxon>Paraurantiacibacter</taxon>
    </lineage>
</organism>
<dbReference type="KEGG" id="anh:A6F65_00631"/>
<dbReference type="PROSITE" id="PS51257">
    <property type="entry name" value="PROKAR_LIPOPROTEIN"/>
    <property type="match status" value="1"/>
</dbReference>
<dbReference type="EMBL" id="CP016545">
    <property type="protein sequence ID" value="ANU06953.1"/>
    <property type="molecule type" value="Genomic_DNA"/>
</dbReference>
<gene>
    <name evidence="1" type="ORF">A6F65_00631</name>
</gene>
<dbReference type="Proteomes" id="UP000092698">
    <property type="component" value="Chromosome"/>
</dbReference>
<evidence type="ECO:0000313" key="1">
    <source>
        <dbReference type="EMBL" id="ANU06953.1"/>
    </source>
</evidence>
<dbReference type="STRING" id="645517.A6F65_00631"/>
<protein>
    <recommendedName>
        <fullName evidence="3">Lipoprotein</fullName>
    </recommendedName>
</protein>
<dbReference type="AlphaFoldDB" id="A0A1C7D6M2"/>